<accession>A0A6G1GZB5</accession>
<dbReference type="SUPFAM" id="SSF49503">
    <property type="entry name" value="Cupredoxins"/>
    <property type="match status" value="1"/>
</dbReference>
<name>A0A6G1GZB5_9PEZI</name>
<evidence type="ECO:0000256" key="1">
    <source>
        <dbReference type="SAM" id="MobiDB-lite"/>
    </source>
</evidence>
<keyword evidence="4" id="KW-1185">Reference proteome</keyword>
<feature type="chain" id="PRO_5026097960" description="Cupredoxin" evidence="2">
    <location>
        <begin position="20"/>
        <end position="207"/>
    </location>
</feature>
<evidence type="ECO:0000256" key="2">
    <source>
        <dbReference type="SAM" id="SignalP"/>
    </source>
</evidence>
<keyword evidence="2" id="KW-0732">Signal</keyword>
<proteinExistence type="predicted"/>
<dbReference type="EMBL" id="ML977159">
    <property type="protein sequence ID" value="KAF1986068.1"/>
    <property type="molecule type" value="Genomic_DNA"/>
</dbReference>
<evidence type="ECO:0000313" key="4">
    <source>
        <dbReference type="Proteomes" id="UP000800041"/>
    </source>
</evidence>
<evidence type="ECO:0000313" key="3">
    <source>
        <dbReference type="EMBL" id="KAF1986068.1"/>
    </source>
</evidence>
<dbReference type="PANTHER" id="PTHR34883">
    <property type="entry name" value="SERINE-RICH PROTEIN, PUTATIVE-RELATED-RELATED"/>
    <property type="match status" value="1"/>
</dbReference>
<organism evidence="3 4">
    <name type="scientific">Aulographum hederae CBS 113979</name>
    <dbReference type="NCBI Taxonomy" id="1176131"/>
    <lineage>
        <taxon>Eukaryota</taxon>
        <taxon>Fungi</taxon>
        <taxon>Dikarya</taxon>
        <taxon>Ascomycota</taxon>
        <taxon>Pezizomycotina</taxon>
        <taxon>Dothideomycetes</taxon>
        <taxon>Pleosporomycetidae</taxon>
        <taxon>Aulographales</taxon>
        <taxon>Aulographaceae</taxon>
    </lineage>
</organism>
<reference evidence="3" key="1">
    <citation type="journal article" date="2020" name="Stud. Mycol.">
        <title>101 Dothideomycetes genomes: a test case for predicting lifestyles and emergence of pathogens.</title>
        <authorList>
            <person name="Haridas S."/>
            <person name="Albert R."/>
            <person name="Binder M."/>
            <person name="Bloem J."/>
            <person name="Labutti K."/>
            <person name="Salamov A."/>
            <person name="Andreopoulos B."/>
            <person name="Baker S."/>
            <person name="Barry K."/>
            <person name="Bills G."/>
            <person name="Bluhm B."/>
            <person name="Cannon C."/>
            <person name="Castanera R."/>
            <person name="Culley D."/>
            <person name="Daum C."/>
            <person name="Ezra D."/>
            <person name="Gonzalez J."/>
            <person name="Henrissat B."/>
            <person name="Kuo A."/>
            <person name="Liang C."/>
            <person name="Lipzen A."/>
            <person name="Lutzoni F."/>
            <person name="Magnuson J."/>
            <person name="Mondo S."/>
            <person name="Nolan M."/>
            <person name="Ohm R."/>
            <person name="Pangilinan J."/>
            <person name="Park H.-J."/>
            <person name="Ramirez L."/>
            <person name="Alfaro M."/>
            <person name="Sun H."/>
            <person name="Tritt A."/>
            <person name="Yoshinaga Y."/>
            <person name="Zwiers L.-H."/>
            <person name="Turgeon B."/>
            <person name="Goodwin S."/>
            <person name="Spatafora J."/>
            <person name="Crous P."/>
            <person name="Grigoriev I."/>
        </authorList>
    </citation>
    <scope>NUCLEOTIDE SEQUENCE</scope>
    <source>
        <strain evidence="3">CBS 113979</strain>
    </source>
</reference>
<evidence type="ECO:0008006" key="5">
    <source>
        <dbReference type="Google" id="ProtNLM"/>
    </source>
</evidence>
<sequence>MPSINSLLAITALATSALAAMQTVTVAPNAKFAFDPPTIKAAAGDQVQFVFANGNHTVTSGMACKPDGAVNSGFIAVNNQADAGPNGQAKGKGKGNGALGGLFGRQAGRNQATFTMTVQDTNPMAIYCAQATHCQQGPMVMIINPADDGQMTLPNVQKAAQRARNNVPADNVSGGQLNNKAKQLQAKNAKGKGKGNNGGLGALLGGN</sequence>
<feature type="signal peptide" evidence="2">
    <location>
        <begin position="1"/>
        <end position="19"/>
    </location>
</feature>
<dbReference type="InterPro" id="IPR008972">
    <property type="entry name" value="Cupredoxin"/>
</dbReference>
<dbReference type="OrthoDB" id="5421909at2759"/>
<protein>
    <recommendedName>
        <fullName evidence="5">Cupredoxin</fullName>
    </recommendedName>
</protein>
<feature type="region of interest" description="Disordered" evidence="1">
    <location>
        <begin position="185"/>
        <end position="207"/>
    </location>
</feature>
<dbReference type="AlphaFoldDB" id="A0A6G1GZB5"/>
<feature type="compositionally biased region" description="Gly residues" evidence="1">
    <location>
        <begin position="194"/>
        <end position="207"/>
    </location>
</feature>
<dbReference type="PANTHER" id="PTHR34883:SF17">
    <property type="entry name" value="CUPREDOXIN"/>
    <property type="match status" value="1"/>
</dbReference>
<dbReference type="Gene3D" id="2.60.40.420">
    <property type="entry name" value="Cupredoxins - blue copper proteins"/>
    <property type="match status" value="1"/>
</dbReference>
<dbReference type="Proteomes" id="UP000800041">
    <property type="component" value="Unassembled WGS sequence"/>
</dbReference>
<gene>
    <name evidence="3" type="ORF">K402DRAFT_421629</name>
</gene>
<dbReference type="InterPro" id="IPR052953">
    <property type="entry name" value="Ser-rich/MCO-related"/>
</dbReference>